<dbReference type="Gene3D" id="3.40.190.10">
    <property type="entry name" value="Periplasmic binding protein-like II"/>
    <property type="match status" value="2"/>
</dbReference>
<dbReference type="GO" id="GO:0003700">
    <property type="term" value="F:DNA-binding transcription factor activity"/>
    <property type="evidence" value="ECO:0007669"/>
    <property type="project" value="InterPro"/>
</dbReference>
<evidence type="ECO:0000256" key="4">
    <source>
        <dbReference type="ARBA" id="ARBA00023163"/>
    </source>
</evidence>
<dbReference type="InterPro" id="IPR005119">
    <property type="entry name" value="LysR_subst-bd"/>
</dbReference>
<dbReference type="GO" id="GO:0032993">
    <property type="term" value="C:protein-DNA complex"/>
    <property type="evidence" value="ECO:0007669"/>
    <property type="project" value="TreeGrafter"/>
</dbReference>
<evidence type="ECO:0000256" key="2">
    <source>
        <dbReference type="ARBA" id="ARBA00023015"/>
    </source>
</evidence>
<evidence type="ECO:0000313" key="6">
    <source>
        <dbReference type="EMBL" id="NGN43650.1"/>
    </source>
</evidence>
<organism evidence="6 7">
    <name type="scientific">Mesorhizobium zhangyense</name>
    <dbReference type="NCBI Taxonomy" id="1776730"/>
    <lineage>
        <taxon>Bacteria</taxon>
        <taxon>Pseudomonadati</taxon>
        <taxon>Pseudomonadota</taxon>
        <taxon>Alphaproteobacteria</taxon>
        <taxon>Hyphomicrobiales</taxon>
        <taxon>Phyllobacteriaceae</taxon>
        <taxon>Mesorhizobium</taxon>
    </lineage>
</organism>
<gene>
    <name evidence="6" type="ORF">G6N74_21520</name>
</gene>
<reference evidence="6 7" key="1">
    <citation type="submission" date="2020-02" db="EMBL/GenBank/DDBJ databases">
        <title>Genome sequence of the type strain CGMCC 1.15528 of Mesorhizobium zhangyense.</title>
        <authorList>
            <person name="Gao J."/>
            <person name="Sun J."/>
        </authorList>
    </citation>
    <scope>NUCLEOTIDE SEQUENCE [LARGE SCALE GENOMIC DNA]</scope>
    <source>
        <strain evidence="6 7">CGMCC 1.15528</strain>
    </source>
</reference>
<dbReference type="PANTHER" id="PTHR30346">
    <property type="entry name" value="TRANSCRIPTIONAL DUAL REGULATOR HCAR-RELATED"/>
    <property type="match status" value="1"/>
</dbReference>
<dbReference type="InterPro" id="IPR036390">
    <property type="entry name" value="WH_DNA-bd_sf"/>
</dbReference>
<proteinExistence type="inferred from homology"/>
<dbReference type="AlphaFoldDB" id="A0A7C9VFQ8"/>
<keyword evidence="7" id="KW-1185">Reference proteome</keyword>
<keyword evidence="3" id="KW-0238">DNA-binding</keyword>
<accession>A0A7C9VFQ8</accession>
<dbReference type="FunFam" id="1.10.10.10:FF:000001">
    <property type="entry name" value="LysR family transcriptional regulator"/>
    <property type="match status" value="1"/>
</dbReference>
<feature type="domain" description="HTH lysR-type" evidence="5">
    <location>
        <begin position="1"/>
        <end position="60"/>
    </location>
</feature>
<dbReference type="PANTHER" id="PTHR30346:SF0">
    <property type="entry name" value="HCA OPERON TRANSCRIPTIONAL ACTIVATOR HCAR"/>
    <property type="match status" value="1"/>
</dbReference>
<dbReference type="InterPro" id="IPR036388">
    <property type="entry name" value="WH-like_DNA-bd_sf"/>
</dbReference>
<dbReference type="PRINTS" id="PR00039">
    <property type="entry name" value="HTHLYSR"/>
</dbReference>
<dbReference type="EMBL" id="JAAKZG010000010">
    <property type="protein sequence ID" value="NGN43650.1"/>
    <property type="molecule type" value="Genomic_DNA"/>
</dbReference>
<dbReference type="Pfam" id="PF03466">
    <property type="entry name" value="LysR_substrate"/>
    <property type="match status" value="1"/>
</dbReference>
<name>A0A7C9VFQ8_9HYPH</name>
<dbReference type="Pfam" id="PF00126">
    <property type="entry name" value="HTH_1"/>
    <property type="match status" value="1"/>
</dbReference>
<dbReference type="PROSITE" id="PS50931">
    <property type="entry name" value="HTH_LYSR"/>
    <property type="match status" value="1"/>
</dbReference>
<evidence type="ECO:0000256" key="3">
    <source>
        <dbReference type="ARBA" id="ARBA00023125"/>
    </source>
</evidence>
<dbReference type="RefSeq" id="WP_165120057.1">
    <property type="nucleotide sequence ID" value="NZ_JAAKZG010000010.1"/>
</dbReference>
<dbReference type="GO" id="GO:0003677">
    <property type="term" value="F:DNA binding"/>
    <property type="evidence" value="ECO:0007669"/>
    <property type="project" value="UniProtKB-KW"/>
</dbReference>
<dbReference type="Proteomes" id="UP000481252">
    <property type="component" value="Unassembled WGS sequence"/>
</dbReference>
<dbReference type="CDD" id="cd08414">
    <property type="entry name" value="PBP2_LTTR_aromatics_like"/>
    <property type="match status" value="1"/>
</dbReference>
<evidence type="ECO:0000259" key="5">
    <source>
        <dbReference type="PROSITE" id="PS50931"/>
    </source>
</evidence>
<dbReference type="SUPFAM" id="SSF53850">
    <property type="entry name" value="Periplasmic binding protein-like II"/>
    <property type="match status" value="1"/>
</dbReference>
<comment type="similarity">
    <text evidence="1">Belongs to the LysR transcriptional regulatory family.</text>
</comment>
<sequence>MNIQLRHIRCLLAVASEKNFARAAERLAVSQPALSQTIMQLEATLGFEIFQRTTRSVTLTKDGATVCEYAHKLNRSMETFHKEVKALQLSIHNFLRVGYLIGTAVEFIPKITQEFERRRPNATLEFVEYDFTNPDAGLSTELVDCSIFCPPVDTPGIHIVEIAREKCVACLPDGHPLSLQDTVQVEQLLDEPFIAAPGTGVWRDYWLASQYRQGQPARVVFEAATVDSELQAVALRKGISITAESTARFYARPGVTFRKVSNMDDCIIAIGHRQPANPLIKELIDVAALVTRLPVKD</sequence>
<evidence type="ECO:0000256" key="1">
    <source>
        <dbReference type="ARBA" id="ARBA00009437"/>
    </source>
</evidence>
<dbReference type="SUPFAM" id="SSF46785">
    <property type="entry name" value="Winged helix' DNA-binding domain"/>
    <property type="match status" value="1"/>
</dbReference>
<comment type="caution">
    <text evidence="6">The sequence shown here is derived from an EMBL/GenBank/DDBJ whole genome shotgun (WGS) entry which is preliminary data.</text>
</comment>
<keyword evidence="2" id="KW-0805">Transcription regulation</keyword>
<protein>
    <submittedName>
        <fullName evidence="6">LysR family transcriptional regulator</fullName>
    </submittedName>
</protein>
<keyword evidence="4" id="KW-0804">Transcription</keyword>
<dbReference type="Gene3D" id="1.10.10.10">
    <property type="entry name" value="Winged helix-like DNA-binding domain superfamily/Winged helix DNA-binding domain"/>
    <property type="match status" value="1"/>
</dbReference>
<evidence type="ECO:0000313" key="7">
    <source>
        <dbReference type="Proteomes" id="UP000481252"/>
    </source>
</evidence>
<dbReference type="InterPro" id="IPR000847">
    <property type="entry name" value="LysR_HTH_N"/>
</dbReference>